<gene>
    <name evidence="2" type="ORF">GCM10023321_70860</name>
</gene>
<keyword evidence="1" id="KW-0732">Signal</keyword>
<sequence length="148" mass="16002">MYAAPTQRYAKAFAVSLLTAGFLLTTQGSASAEPNCTASHDVRQVGGDWRLDADARCNEKASVRGMIWSYGFWAEPQGGGAPTKFFTSGGDPGADRKRTEGATGHITVVAPRGWSRYCYDVRITYDGPTIYKTEKNEYASGTVCKDAL</sequence>
<keyword evidence="3" id="KW-1185">Reference proteome</keyword>
<organism evidence="2 3">
    <name type="scientific">Pseudonocardia eucalypti</name>
    <dbReference type="NCBI Taxonomy" id="648755"/>
    <lineage>
        <taxon>Bacteria</taxon>
        <taxon>Bacillati</taxon>
        <taxon>Actinomycetota</taxon>
        <taxon>Actinomycetes</taxon>
        <taxon>Pseudonocardiales</taxon>
        <taxon>Pseudonocardiaceae</taxon>
        <taxon>Pseudonocardia</taxon>
    </lineage>
</organism>
<dbReference type="RefSeq" id="WP_185065073.1">
    <property type="nucleotide sequence ID" value="NZ_BAABJP010000051.1"/>
</dbReference>
<proteinExistence type="predicted"/>
<dbReference type="EMBL" id="BAABJP010000051">
    <property type="protein sequence ID" value="GAA5171824.1"/>
    <property type="molecule type" value="Genomic_DNA"/>
</dbReference>
<evidence type="ECO:0000313" key="2">
    <source>
        <dbReference type="EMBL" id="GAA5171824.1"/>
    </source>
</evidence>
<accession>A0ABP9R5M4</accession>
<feature type="chain" id="PRO_5045471894" evidence="1">
    <location>
        <begin position="33"/>
        <end position="148"/>
    </location>
</feature>
<evidence type="ECO:0000256" key="1">
    <source>
        <dbReference type="SAM" id="SignalP"/>
    </source>
</evidence>
<name>A0ABP9R5M4_9PSEU</name>
<evidence type="ECO:0000313" key="3">
    <source>
        <dbReference type="Proteomes" id="UP001428817"/>
    </source>
</evidence>
<comment type="caution">
    <text evidence="2">The sequence shown here is derived from an EMBL/GenBank/DDBJ whole genome shotgun (WGS) entry which is preliminary data.</text>
</comment>
<feature type="signal peptide" evidence="1">
    <location>
        <begin position="1"/>
        <end position="32"/>
    </location>
</feature>
<dbReference type="Proteomes" id="UP001428817">
    <property type="component" value="Unassembled WGS sequence"/>
</dbReference>
<protein>
    <submittedName>
        <fullName evidence="2">Uncharacterized protein</fullName>
    </submittedName>
</protein>
<reference evidence="3" key="1">
    <citation type="journal article" date="2019" name="Int. J. Syst. Evol. Microbiol.">
        <title>The Global Catalogue of Microorganisms (GCM) 10K type strain sequencing project: providing services to taxonomists for standard genome sequencing and annotation.</title>
        <authorList>
            <consortium name="The Broad Institute Genomics Platform"/>
            <consortium name="The Broad Institute Genome Sequencing Center for Infectious Disease"/>
            <person name="Wu L."/>
            <person name="Ma J."/>
        </authorList>
    </citation>
    <scope>NUCLEOTIDE SEQUENCE [LARGE SCALE GENOMIC DNA]</scope>
    <source>
        <strain evidence="3">JCM 18303</strain>
    </source>
</reference>